<dbReference type="Gene3D" id="1.20.1250.20">
    <property type="entry name" value="MFS general substrate transporter like domains"/>
    <property type="match status" value="2"/>
</dbReference>
<accession>A0A2P5I597</accession>
<reference evidence="10" key="1">
    <citation type="submission" date="2017-09" db="EMBL/GenBank/DDBJ databases">
        <title>Polyketide synthases of a Diaporthe helianthi virulent isolate.</title>
        <authorList>
            <person name="Baroncelli R."/>
        </authorList>
    </citation>
    <scope>NUCLEOTIDE SEQUENCE [LARGE SCALE GENOMIC DNA]</scope>
    <source>
        <strain evidence="10">7/96</strain>
    </source>
</reference>
<feature type="transmembrane region" description="Helical" evidence="8">
    <location>
        <begin position="495"/>
        <end position="513"/>
    </location>
</feature>
<dbReference type="InterPro" id="IPR050360">
    <property type="entry name" value="MFS_Sugar_Transporters"/>
</dbReference>
<feature type="transmembrane region" description="Helical" evidence="8">
    <location>
        <begin position="231"/>
        <end position="248"/>
    </location>
</feature>
<evidence type="ECO:0000256" key="4">
    <source>
        <dbReference type="ARBA" id="ARBA00022692"/>
    </source>
</evidence>
<protein>
    <submittedName>
        <fullName evidence="10">MFS transporter, SP family, sugar:H+ symporter</fullName>
    </submittedName>
</protein>
<feature type="transmembrane region" description="Helical" evidence="8">
    <location>
        <begin position="427"/>
        <end position="452"/>
    </location>
</feature>
<keyword evidence="6 8" id="KW-0472">Membrane</keyword>
<comment type="similarity">
    <text evidence="2 7">Belongs to the major facilitator superfamily. Sugar transporter (TC 2.A.1.1) family.</text>
</comment>
<evidence type="ECO:0000256" key="3">
    <source>
        <dbReference type="ARBA" id="ARBA00022448"/>
    </source>
</evidence>
<evidence type="ECO:0000313" key="10">
    <source>
        <dbReference type="EMBL" id="POS77685.1"/>
    </source>
</evidence>
<dbReference type="InterPro" id="IPR005829">
    <property type="entry name" value="Sugar_transporter_CS"/>
</dbReference>
<evidence type="ECO:0000256" key="1">
    <source>
        <dbReference type="ARBA" id="ARBA00004141"/>
    </source>
</evidence>
<evidence type="ECO:0000256" key="6">
    <source>
        <dbReference type="ARBA" id="ARBA00023136"/>
    </source>
</evidence>
<feature type="transmembrane region" description="Helical" evidence="8">
    <location>
        <begin position="27"/>
        <end position="44"/>
    </location>
</feature>
<feature type="transmembrane region" description="Helical" evidence="8">
    <location>
        <begin position="160"/>
        <end position="178"/>
    </location>
</feature>
<name>A0A2P5I597_DIAHE</name>
<feature type="transmembrane region" description="Helical" evidence="8">
    <location>
        <begin position="464"/>
        <end position="483"/>
    </location>
</feature>
<dbReference type="InterPro" id="IPR036259">
    <property type="entry name" value="MFS_trans_sf"/>
</dbReference>
<feature type="transmembrane region" description="Helical" evidence="8">
    <location>
        <begin position="329"/>
        <end position="351"/>
    </location>
</feature>
<dbReference type="SUPFAM" id="SSF103473">
    <property type="entry name" value="MFS general substrate transporter"/>
    <property type="match status" value="1"/>
</dbReference>
<keyword evidence="11" id="KW-1185">Reference proteome</keyword>
<evidence type="ECO:0000259" key="9">
    <source>
        <dbReference type="PROSITE" id="PS50850"/>
    </source>
</evidence>
<evidence type="ECO:0000256" key="5">
    <source>
        <dbReference type="ARBA" id="ARBA00022989"/>
    </source>
</evidence>
<dbReference type="PANTHER" id="PTHR48022">
    <property type="entry name" value="PLASTIDIC GLUCOSE TRANSPORTER 4"/>
    <property type="match status" value="1"/>
</dbReference>
<dbReference type="Pfam" id="PF00083">
    <property type="entry name" value="Sugar_tr"/>
    <property type="match status" value="1"/>
</dbReference>
<organism evidence="10 11">
    <name type="scientific">Diaporthe helianthi</name>
    <dbReference type="NCBI Taxonomy" id="158607"/>
    <lineage>
        <taxon>Eukaryota</taxon>
        <taxon>Fungi</taxon>
        <taxon>Dikarya</taxon>
        <taxon>Ascomycota</taxon>
        <taxon>Pezizomycotina</taxon>
        <taxon>Sordariomycetes</taxon>
        <taxon>Sordariomycetidae</taxon>
        <taxon>Diaporthales</taxon>
        <taxon>Diaporthaceae</taxon>
        <taxon>Diaporthe</taxon>
    </lineage>
</organism>
<dbReference type="PANTHER" id="PTHR48022:SF48">
    <property type="entry name" value="SUGAR TRANSPORTER, PUTATIVE (AFU_ORTHOLOGUE AFUA_3G06730)-RELATED"/>
    <property type="match status" value="1"/>
</dbReference>
<proteinExistence type="inferred from homology"/>
<keyword evidence="5 8" id="KW-1133">Transmembrane helix</keyword>
<dbReference type="InParanoid" id="A0A2P5I597"/>
<feature type="transmembrane region" description="Helical" evidence="8">
    <location>
        <begin position="371"/>
        <end position="388"/>
    </location>
</feature>
<evidence type="ECO:0000313" key="11">
    <source>
        <dbReference type="Proteomes" id="UP000094444"/>
    </source>
</evidence>
<feature type="transmembrane region" description="Helical" evidence="8">
    <location>
        <begin position="71"/>
        <end position="89"/>
    </location>
</feature>
<dbReference type="InterPro" id="IPR005828">
    <property type="entry name" value="MFS_sugar_transport-like"/>
</dbReference>
<sequence length="570" mass="61421">MAQAGAATDLYASPNTGLVHQLRQNPYVLGLASLASLGGFLFGYDQGVVSGVLTMESFAAKFPRIYLDSSFKGWFVSTLLLFAWFGSLVNGPIADRVGRKGSILVAVVIFTLGSALQAAADSIPMLFAGRAIAGFSVGMLTMIVPMYVSEVSTPAIRGTLVVLQQLSITLGILVSYWLEYATQYIGGTRCSPDIPYTGGSAHASTLEFDPIADVGPDGCTGQSEASWRFPLAIQILPALILGLGMLFYPESPRYFLMRQKEDKALEALACIRQVDVESETLCREYLAIKAGVLFEETYGRDRYPGRTGISLYLAEYSSLVSTKASFKRLAIGCVVMFLQQFMGCNAIIYYAPTIFGQLGLSAKTSSLLATGVYGIVNTISTLPALFLIDKVGRRPLLMCGAIGTFVSLVIVAGVVGGLGSTLVSHKAVGIAFIYIYGINFSYSFAPIGWVLPSEIFNLGSRSKAMSITTSTTWMCNFIIGLVTPDMLDTIGYGTYIFFAVFCLLAFAFTYFFIPETRGKSLEDMDAVFGDNAAHDEKARLFNIAADLGLVDLDRYLSDKSGDEKPSVGQV</sequence>
<keyword evidence="3 7" id="KW-0813">Transport</keyword>
<dbReference type="PROSITE" id="PS50850">
    <property type="entry name" value="MFS"/>
    <property type="match status" value="1"/>
</dbReference>
<keyword evidence="4 8" id="KW-0812">Transmembrane</keyword>
<feature type="domain" description="Major facilitator superfamily (MFS) profile" evidence="9">
    <location>
        <begin position="31"/>
        <end position="517"/>
    </location>
</feature>
<dbReference type="InterPro" id="IPR003663">
    <property type="entry name" value="Sugar/inositol_transpt"/>
</dbReference>
<feature type="transmembrane region" description="Helical" evidence="8">
    <location>
        <begin position="126"/>
        <end position="148"/>
    </location>
</feature>
<feature type="transmembrane region" description="Helical" evidence="8">
    <location>
        <begin position="101"/>
        <end position="120"/>
    </location>
</feature>
<dbReference type="InterPro" id="IPR020846">
    <property type="entry name" value="MFS_dom"/>
</dbReference>
<dbReference type="GO" id="GO:0005351">
    <property type="term" value="F:carbohydrate:proton symporter activity"/>
    <property type="evidence" value="ECO:0007669"/>
    <property type="project" value="TreeGrafter"/>
</dbReference>
<dbReference type="OrthoDB" id="8120565at2759"/>
<comment type="subcellular location">
    <subcellularLocation>
        <location evidence="1">Membrane</location>
        <topology evidence="1">Multi-pass membrane protein</topology>
    </subcellularLocation>
</comment>
<evidence type="ECO:0000256" key="2">
    <source>
        <dbReference type="ARBA" id="ARBA00010992"/>
    </source>
</evidence>
<dbReference type="FunFam" id="1.20.1250.20:FF:000388">
    <property type="entry name" value="MFS sugar transporter, putative"/>
    <property type="match status" value="1"/>
</dbReference>
<comment type="caution">
    <text evidence="10">The sequence shown here is derived from an EMBL/GenBank/DDBJ whole genome shotgun (WGS) entry which is preliminary data.</text>
</comment>
<dbReference type="FunFam" id="1.20.1250.20:FF:000451">
    <property type="entry name" value="MFS sugar transporter, putative"/>
    <property type="match status" value="1"/>
</dbReference>
<gene>
    <name evidence="10" type="ORF">DHEL01_v203911</name>
</gene>
<evidence type="ECO:0000256" key="8">
    <source>
        <dbReference type="SAM" id="Phobius"/>
    </source>
</evidence>
<dbReference type="PROSITE" id="PS00217">
    <property type="entry name" value="SUGAR_TRANSPORT_2"/>
    <property type="match status" value="1"/>
</dbReference>
<dbReference type="Proteomes" id="UP000094444">
    <property type="component" value="Unassembled WGS sequence"/>
</dbReference>
<dbReference type="NCBIfam" id="TIGR00879">
    <property type="entry name" value="SP"/>
    <property type="match status" value="1"/>
</dbReference>
<evidence type="ECO:0000256" key="7">
    <source>
        <dbReference type="RuleBase" id="RU003346"/>
    </source>
</evidence>
<dbReference type="PRINTS" id="PR00171">
    <property type="entry name" value="SUGRTRNSPORT"/>
</dbReference>
<dbReference type="AlphaFoldDB" id="A0A2P5I597"/>
<dbReference type="EMBL" id="MAVT02000249">
    <property type="protein sequence ID" value="POS77685.1"/>
    <property type="molecule type" value="Genomic_DNA"/>
</dbReference>
<feature type="transmembrane region" description="Helical" evidence="8">
    <location>
        <begin position="395"/>
        <end position="415"/>
    </location>
</feature>
<dbReference type="GO" id="GO:0016020">
    <property type="term" value="C:membrane"/>
    <property type="evidence" value="ECO:0007669"/>
    <property type="project" value="UniProtKB-SubCell"/>
</dbReference>
<dbReference type="PROSITE" id="PS00216">
    <property type="entry name" value="SUGAR_TRANSPORT_1"/>
    <property type="match status" value="1"/>
</dbReference>